<dbReference type="SUPFAM" id="SSF88946">
    <property type="entry name" value="Sigma2 domain of RNA polymerase sigma factors"/>
    <property type="match status" value="1"/>
</dbReference>
<dbReference type="InterPro" id="IPR036388">
    <property type="entry name" value="WH-like_DNA-bd_sf"/>
</dbReference>
<dbReference type="GO" id="GO:0006352">
    <property type="term" value="P:DNA-templated transcription initiation"/>
    <property type="evidence" value="ECO:0007669"/>
    <property type="project" value="InterPro"/>
</dbReference>
<evidence type="ECO:0000313" key="8">
    <source>
        <dbReference type="EMBL" id="TFU02956.1"/>
    </source>
</evidence>
<dbReference type="InterPro" id="IPR007627">
    <property type="entry name" value="RNA_pol_sigma70_r2"/>
</dbReference>
<comment type="similarity">
    <text evidence="1">Belongs to the sigma-70 factor family. ECF subfamily.</text>
</comment>
<dbReference type="PANTHER" id="PTHR43133:SF8">
    <property type="entry name" value="RNA POLYMERASE SIGMA FACTOR HI_1459-RELATED"/>
    <property type="match status" value="1"/>
</dbReference>
<evidence type="ECO:0000259" key="7">
    <source>
        <dbReference type="Pfam" id="PF08281"/>
    </source>
</evidence>
<proteinExistence type="inferred from homology"/>
<evidence type="ECO:0000256" key="3">
    <source>
        <dbReference type="ARBA" id="ARBA00023082"/>
    </source>
</evidence>
<evidence type="ECO:0000313" key="9">
    <source>
        <dbReference type="Proteomes" id="UP000297737"/>
    </source>
</evidence>
<dbReference type="InterPro" id="IPR014284">
    <property type="entry name" value="RNA_pol_sigma-70_dom"/>
</dbReference>
<keyword evidence="9" id="KW-1185">Reference proteome</keyword>
<dbReference type="RefSeq" id="WP_135245548.1">
    <property type="nucleotide sequence ID" value="NZ_SIHO01000002.1"/>
</dbReference>
<organism evidence="8 9">
    <name type="scientific">Glacieibacterium arshaanense</name>
    <dbReference type="NCBI Taxonomy" id="2511025"/>
    <lineage>
        <taxon>Bacteria</taxon>
        <taxon>Pseudomonadati</taxon>
        <taxon>Pseudomonadota</taxon>
        <taxon>Alphaproteobacteria</taxon>
        <taxon>Sphingomonadales</taxon>
        <taxon>Sphingosinicellaceae</taxon>
        <taxon>Glacieibacterium</taxon>
    </lineage>
</organism>
<dbReference type="Pfam" id="PF04542">
    <property type="entry name" value="Sigma70_r2"/>
    <property type="match status" value="1"/>
</dbReference>
<keyword evidence="5" id="KW-0804">Transcription</keyword>
<dbReference type="Gene3D" id="1.10.1740.10">
    <property type="match status" value="1"/>
</dbReference>
<accession>A0A4Y9ELK4</accession>
<dbReference type="NCBIfam" id="TIGR02937">
    <property type="entry name" value="sigma70-ECF"/>
    <property type="match status" value="1"/>
</dbReference>
<dbReference type="OrthoDB" id="9794372at2"/>
<comment type="caution">
    <text evidence="8">The sequence shown here is derived from an EMBL/GenBank/DDBJ whole genome shotgun (WGS) entry which is preliminary data.</text>
</comment>
<keyword evidence="4" id="KW-0238">DNA-binding</keyword>
<evidence type="ECO:0000259" key="6">
    <source>
        <dbReference type="Pfam" id="PF04542"/>
    </source>
</evidence>
<sequence>MLRDLTDSAALMARVADGDTASFDQLVARLHAPMLRLALRICGDRRDAEDALQAALTRLWTHAEIYEAALGSVEGWFHRILVNQCLDRRRRLRPVVPLDEAFDIAASDPSPFDQADANARARRINAAMARLNSRQRAAIALFHGEGASMAEIATQLETSPKAVEGLLARARKELSELLASERTDTK</sequence>
<evidence type="ECO:0000256" key="4">
    <source>
        <dbReference type="ARBA" id="ARBA00023125"/>
    </source>
</evidence>
<dbReference type="CDD" id="cd06171">
    <property type="entry name" value="Sigma70_r4"/>
    <property type="match status" value="1"/>
</dbReference>
<dbReference type="GO" id="GO:0003677">
    <property type="term" value="F:DNA binding"/>
    <property type="evidence" value="ECO:0007669"/>
    <property type="project" value="UniProtKB-KW"/>
</dbReference>
<dbReference type="Gene3D" id="1.10.10.10">
    <property type="entry name" value="Winged helix-like DNA-binding domain superfamily/Winged helix DNA-binding domain"/>
    <property type="match status" value="1"/>
</dbReference>
<protein>
    <submittedName>
        <fullName evidence="8">Sigma-70 family RNA polymerase sigma factor</fullName>
    </submittedName>
</protein>
<reference evidence="8 9" key="1">
    <citation type="submission" date="2019-02" db="EMBL/GenBank/DDBJ databases">
        <title>Polymorphobacter sp. isolated from the lake at the Tibet of China.</title>
        <authorList>
            <person name="Li A."/>
        </authorList>
    </citation>
    <scope>NUCLEOTIDE SEQUENCE [LARGE SCALE GENOMIC DNA]</scope>
    <source>
        <strain evidence="8 9">DJ1R-1</strain>
    </source>
</reference>
<dbReference type="PANTHER" id="PTHR43133">
    <property type="entry name" value="RNA POLYMERASE ECF-TYPE SIGMA FACTO"/>
    <property type="match status" value="1"/>
</dbReference>
<evidence type="ECO:0000256" key="2">
    <source>
        <dbReference type="ARBA" id="ARBA00023015"/>
    </source>
</evidence>
<keyword evidence="2" id="KW-0805">Transcription regulation</keyword>
<gene>
    <name evidence="8" type="ORF">EUV02_07030</name>
</gene>
<keyword evidence="3" id="KW-0731">Sigma factor</keyword>
<evidence type="ECO:0000256" key="5">
    <source>
        <dbReference type="ARBA" id="ARBA00023163"/>
    </source>
</evidence>
<feature type="domain" description="RNA polymerase sigma-70 region 2" evidence="6">
    <location>
        <begin position="26"/>
        <end position="93"/>
    </location>
</feature>
<evidence type="ECO:0000256" key="1">
    <source>
        <dbReference type="ARBA" id="ARBA00010641"/>
    </source>
</evidence>
<dbReference type="EMBL" id="SIHO01000002">
    <property type="protein sequence ID" value="TFU02956.1"/>
    <property type="molecule type" value="Genomic_DNA"/>
</dbReference>
<dbReference type="InterPro" id="IPR013325">
    <property type="entry name" value="RNA_pol_sigma_r2"/>
</dbReference>
<dbReference type="AlphaFoldDB" id="A0A4Y9ELK4"/>
<dbReference type="Proteomes" id="UP000297737">
    <property type="component" value="Unassembled WGS sequence"/>
</dbReference>
<dbReference type="InterPro" id="IPR013324">
    <property type="entry name" value="RNA_pol_sigma_r3/r4-like"/>
</dbReference>
<name>A0A4Y9ELK4_9SPHN</name>
<dbReference type="GO" id="GO:0016987">
    <property type="term" value="F:sigma factor activity"/>
    <property type="evidence" value="ECO:0007669"/>
    <property type="project" value="UniProtKB-KW"/>
</dbReference>
<dbReference type="InterPro" id="IPR013249">
    <property type="entry name" value="RNA_pol_sigma70_r4_t2"/>
</dbReference>
<dbReference type="InterPro" id="IPR039425">
    <property type="entry name" value="RNA_pol_sigma-70-like"/>
</dbReference>
<feature type="domain" description="RNA polymerase sigma factor 70 region 4 type 2" evidence="7">
    <location>
        <begin position="122"/>
        <end position="174"/>
    </location>
</feature>
<dbReference type="Pfam" id="PF08281">
    <property type="entry name" value="Sigma70_r4_2"/>
    <property type="match status" value="1"/>
</dbReference>
<dbReference type="SUPFAM" id="SSF88659">
    <property type="entry name" value="Sigma3 and sigma4 domains of RNA polymerase sigma factors"/>
    <property type="match status" value="1"/>
</dbReference>